<keyword evidence="11" id="KW-1185">Reference proteome</keyword>
<keyword evidence="2 7" id="KW-0813">Transport</keyword>
<dbReference type="Pfam" id="PF07715">
    <property type="entry name" value="Plug"/>
    <property type="match status" value="1"/>
</dbReference>
<keyword evidence="8" id="KW-0732">Signal</keyword>
<evidence type="ECO:0000256" key="7">
    <source>
        <dbReference type="PROSITE-ProRule" id="PRU01360"/>
    </source>
</evidence>
<dbReference type="Gene3D" id="2.170.130.10">
    <property type="entry name" value="TonB-dependent receptor, plug domain"/>
    <property type="match status" value="1"/>
</dbReference>
<dbReference type="RefSeq" id="WP_109674801.1">
    <property type="nucleotide sequence ID" value="NZ_QGDT01000006.1"/>
</dbReference>
<evidence type="ECO:0000256" key="2">
    <source>
        <dbReference type="ARBA" id="ARBA00022448"/>
    </source>
</evidence>
<dbReference type="InterPro" id="IPR023996">
    <property type="entry name" value="TonB-dep_OMP_SusC/RagA"/>
</dbReference>
<keyword evidence="6 7" id="KW-0998">Cell outer membrane</keyword>
<dbReference type="NCBIfam" id="TIGR04057">
    <property type="entry name" value="SusC_RagA_signa"/>
    <property type="match status" value="1"/>
</dbReference>
<dbReference type="SUPFAM" id="SSF49464">
    <property type="entry name" value="Carboxypeptidase regulatory domain-like"/>
    <property type="match status" value="1"/>
</dbReference>
<reference evidence="10 11" key="1">
    <citation type="submission" date="2018-03" db="EMBL/GenBank/DDBJ databases">
        <title>Genomic Encyclopedia of Archaeal and Bacterial Type Strains, Phase II (KMG-II): from individual species to whole genera.</title>
        <authorList>
            <person name="Goeker M."/>
        </authorList>
    </citation>
    <scope>NUCLEOTIDE SEQUENCE [LARGE SCALE GENOMIC DNA]</scope>
    <source>
        <strain evidence="10 11">DSM 100346</strain>
    </source>
</reference>
<dbReference type="NCBIfam" id="TIGR04056">
    <property type="entry name" value="OMP_RagA_SusC"/>
    <property type="match status" value="1"/>
</dbReference>
<keyword evidence="4 7" id="KW-0812">Transmembrane</keyword>
<evidence type="ECO:0000256" key="6">
    <source>
        <dbReference type="ARBA" id="ARBA00023237"/>
    </source>
</evidence>
<dbReference type="OrthoDB" id="9768177at2"/>
<comment type="caution">
    <text evidence="10">The sequence shown here is derived from an EMBL/GenBank/DDBJ whole genome shotgun (WGS) entry which is preliminary data.</text>
</comment>
<evidence type="ECO:0000256" key="4">
    <source>
        <dbReference type="ARBA" id="ARBA00022692"/>
    </source>
</evidence>
<dbReference type="InterPro" id="IPR023997">
    <property type="entry name" value="TonB-dep_OMP_SusC/RagA_CS"/>
</dbReference>
<dbReference type="Gene3D" id="2.60.40.1120">
    <property type="entry name" value="Carboxypeptidase-like, regulatory domain"/>
    <property type="match status" value="1"/>
</dbReference>
<proteinExistence type="inferred from homology"/>
<evidence type="ECO:0000313" key="11">
    <source>
        <dbReference type="Proteomes" id="UP000245880"/>
    </source>
</evidence>
<evidence type="ECO:0000313" key="10">
    <source>
        <dbReference type="EMBL" id="PWJ57641.1"/>
    </source>
</evidence>
<dbReference type="Pfam" id="PF13715">
    <property type="entry name" value="CarbopepD_reg_2"/>
    <property type="match status" value="1"/>
</dbReference>
<dbReference type="SUPFAM" id="SSF56935">
    <property type="entry name" value="Porins"/>
    <property type="match status" value="1"/>
</dbReference>
<protein>
    <submittedName>
        <fullName evidence="10">TonB-linked SusC/RagA family outer membrane protein</fullName>
    </submittedName>
</protein>
<name>A0A316AJ28_9BACT</name>
<dbReference type="AlphaFoldDB" id="A0A316AJ28"/>
<sequence>MQKILFIFLSLFLSGGALYAQKNVEGVITSSEDGSPLPGVSILEKGTGNGTTSDMNGKYTIKVTDNNNSLVISFVGFVSKEVQIDKRSIINVGLEQDIKMMNEVLVVGYGSVNKTTHVGSSSQIGSLDIEKRPTSNAFNSLIGAAPGIQTTLPDGAPGSTPSIRIRGYGSISNSNTALYVVDGVPYSGDISNLNPSDIESISVLKDASTTAIYGSRGANGVIMVTTKSGKAGKGSFSFNASGGVISRGLPEYERVDAQQYYPLMWEAYRNNLVYGSSKLPREVANSVASGLTTSYGGKNYTGIADLLVYNPFNVANNQVVGVDGTLNPNAQLLYPDDLDWASALQKGGKSRQNYLMSFDGGTNKSNFFASLGYTNEKGYLLKSDFRRFTGRVNVSTQATKWLKTGLNINGSYSLSNQDNAGGSSSIVNPFLVSRYMGPIYPVYAHEADGAYTLDENGNRIYDMGDKRPSYGGRHTIWENELNTRYQVRTTLGARTFATVNILPSLKATTNLSFDIQDTHLRRYDNPIIGDGSPAGRAYHYLYRTTSYTWNQLLEYDKSFGKHHVNVLGGHENYSYKYNTLSGGRSGFIVDGITELPNFATVLTLTSGEDNHTIESYFSRASYDFDKKYIISASLRKDGNSRFYKDVRWANFWSVGGAYNIEREDFFNVRWVDLLKLRASYGVVGSDGILDPDGYSLYYPYQALYNLGRNNDAEPGFTQYSIANNELTWETAKNFDIGVDFSAFKGRLSGSVEYYHRKTDGLIFSVPLALNNGGTLSGGFEVNRNIGNLYNKGLEFQITGDIVRSGDFTYSTTLNLSTIKNRITKMPDNQELIVNGTKAYSVGHSIYDFYMRDFYGVNSETGKALYRTNIITDSTTIMGSDTLTPLISEANYRYIGKSAIPKIYGSMLHNFSYRNFSLSFLLTYRVGGQIYDGGYAGLMHGGSYGTALHVDALNRWQQPGDISDVPRLDAGDVTNQAGTSDRFLTDASYLQLNNISLNYRVPVDLAAKIGASEASIYVTGENLGLLSARKGMNVVGTFNGTVSNTYTFNKVFSIGAKLKF</sequence>
<feature type="domain" description="TonB-dependent receptor plug" evidence="9">
    <location>
        <begin position="118"/>
        <end position="221"/>
    </location>
</feature>
<keyword evidence="3 7" id="KW-1134">Transmembrane beta strand</keyword>
<evidence type="ECO:0000256" key="8">
    <source>
        <dbReference type="SAM" id="SignalP"/>
    </source>
</evidence>
<organism evidence="10 11">
    <name type="scientific">Dyadobacter jejuensis</name>
    <dbReference type="NCBI Taxonomy" id="1082580"/>
    <lineage>
        <taxon>Bacteria</taxon>
        <taxon>Pseudomonadati</taxon>
        <taxon>Bacteroidota</taxon>
        <taxon>Cytophagia</taxon>
        <taxon>Cytophagales</taxon>
        <taxon>Spirosomataceae</taxon>
        <taxon>Dyadobacter</taxon>
    </lineage>
</organism>
<evidence type="ECO:0000256" key="3">
    <source>
        <dbReference type="ARBA" id="ARBA00022452"/>
    </source>
</evidence>
<accession>A0A316AJ28</accession>
<dbReference type="InterPro" id="IPR036942">
    <property type="entry name" value="Beta-barrel_TonB_sf"/>
</dbReference>
<dbReference type="PROSITE" id="PS52016">
    <property type="entry name" value="TONB_DEPENDENT_REC_3"/>
    <property type="match status" value="1"/>
</dbReference>
<evidence type="ECO:0000259" key="9">
    <source>
        <dbReference type="Pfam" id="PF07715"/>
    </source>
</evidence>
<dbReference type="Proteomes" id="UP000245880">
    <property type="component" value="Unassembled WGS sequence"/>
</dbReference>
<dbReference type="InterPro" id="IPR037066">
    <property type="entry name" value="Plug_dom_sf"/>
</dbReference>
<dbReference type="GO" id="GO:0009279">
    <property type="term" value="C:cell outer membrane"/>
    <property type="evidence" value="ECO:0007669"/>
    <property type="project" value="UniProtKB-SubCell"/>
</dbReference>
<feature type="signal peptide" evidence="8">
    <location>
        <begin position="1"/>
        <end position="19"/>
    </location>
</feature>
<feature type="chain" id="PRO_5016288376" evidence="8">
    <location>
        <begin position="20"/>
        <end position="1059"/>
    </location>
</feature>
<comment type="subcellular location">
    <subcellularLocation>
        <location evidence="1 7">Cell outer membrane</location>
        <topology evidence="1 7">Multi-pass membrane protein</topology>
    </subcellularLocation>
</comment>
<dbReference type="InterPro" id="IPR012910">
    <property type="entry name" value="Plug_dom"/>
</dbReference>
<comment type="similarity">
    <text evidence="7">Belongs to the TonB-dependent receptor family.</text>
</comment>
<dbReference type="InterPro" id="IPR008969">
    <property type="entry name" value="CarboxyPept-like_regulatory"/>
</dbReference>
<keyword evidence="5 7" id="KW-0472">Membrane</keyword>
<dbReference type="InterPro" id="IPR039426">
    <property type="entry name" value="TonB-dep_rcpt-like"/>
</dbReference>
<evidence type="ECO:0000256" key="1">
    <source>
        <dbReference type="ARBA" id="ARBA00004571"/>
    </source>
</evidence>
<evidence type="ECO:0000256" key="5">
    <source>
        <dbReference type="ARBA" id="ARBA00023136"/>
    </source>
</evidence>
<gene>
    <name evidence="10" type="ORF">CLV98_106113</name>
</gene>
<dbReference type="EMBL" id="QGDT01000006">
    <property type="protein sequence ID" value="PWJ57641.1"/>
    <property type="molecule type" value="Genomic_DNA"/>
</dbReference>
<dbReference type="Gene3D" id="2.40.170.20">
    <property type="entry name" value="TonB-dependent receptor, beta-barrel domain"/>
    <property type="match status" value="1"/>
</dbReference>